<dbReference type="OrthoDB" id="1446782at2"/>
<reference evidence="2 3" key="1">
    <citation type="submission" date="2019-05" db="EMBL/GenBank/DDBJ databases">
        <title>Genome sequencing of F202Z8.</title>
        <authorList>
            <person name="Kwon Y.M."/>
        </authorList>
    </citation>
    <scope>NUCLEOTIDE SEQUENCE [LARGE SCALE GENOMIC DNA]</scope>
    <source>
        <strain evidence="2 3">F202Z8</strain>
    </source>
</reference>
<dbReference type="RefSeq" id="WP_138853785.1">
    <property type="nucleotide sequence ID" value="NZ_CP040710.1"/>
</dbReference>
<protein>
    <submittedName>
        <fullName evidence="2">Uncharacterized protein</fullName>
    </submittedName>
</protein>
<evidence type="ECO:0000313" key="3">
    <source>
        <dbReference type="Proteomes" id="UP000310017"/>
    </source>
</evidence>
<sequence>MKTSIVLLALIVLNTSALLSEPLAVLVKGINPWLLVAFEIVLLLILYINNQLKGLHEISKIDLSGIELFVIKPKGKTDSKS</sequence>
<dbReference type="Proteomes" id="UP000310017">
    <property type="component" value="Chromosome"/>
</dbReference>
<keyword evidence="3" id="KW-1185">Reference proteome</keyword>
<organism evidence="2 3">
    <name type="scientific">Aggregatimonas sangjinii</name>
    <dbReference type="NCBI Taxonomy" id="2583587"/>
    <lineage>
        <taxon>Bacteria</taxon>
        <taxon>Pseudomonadati</taxon>
        <taxon>Bacteroidota</taxon>
        <taxon>Flavobacteriia</taxon>
        <taxon>Flavobacteriales</taxon>
        <taxon>Flavobacteriaceae</taxon>
        <taxon>Aggregatimonas</taxon>
    </lineage>
</organism>
<dbReference type="KEGG" id="asag:FGM00_15525"/>
<evidence type="ECO:0000256" key="1">
    <source>
        <dbReference type="SAM" id="Phobius"/>
    </source>
</evidence>
<dbReference type="AlphaFoldDB" id="A0A5B7SWR5"/>
<evidence type="ECO:0000313" key="2">
    <source>
        <dbReference type="EMBL" id="QCX01448.1"/>
    </source>
</evidence>
<name>A0A5B7SWR5_9FLAO</name>
<keyword evidence="1" id="KW-0472">Membrane</keyword>
<keyword evidence="1" id="KW-1133">Transmembrane helix</keyword>
<dbReference type="EMBL" id="CP040710">
    <property type="protein sequence ID" value="QCX01448.1"/>
    <property type="molecule type" value="Genomic_DNA"/>
</dbReference>
<keyword evidence="1" id="KW-0812">Transmembrane</keyword>
<gene>
    <name evidence="2" type="ORF">FGM00_15525</name>
</gene>
<proteinExistence type="predicted"/>
<feature type="transmembrane region" description="Helical" evidence="1">
    <location>
        <begin position="30"/>
        <end position="48"/>
    </location>
</feature>
<accession>A0A5B7SWR5</accession>